<proteinExistence type="predicted"/>
<feature type="signal peptide" evidence="1">
    <location>
        <begin position="1"/>
        <end position="24"/>
    </location>
</feature>
<dbReference type="EMBL" id="JADCNM010000006">
    <property type="protein sequence ID" value="KAG0478947.1"/>
    <property type="molecule type" value="Genomic_DNA"/>
</dbReference>
<keyword evidence="1" id="KW-0732">Signal</keyword>
<name>A0A835R3Y9_VANPL</name>
<evidence type="ECO:0000313" key="2">
    <source>
        <dbReference type="EMBL" id="KAG0478947.1"/>
    </source>
</evidence>
<dbReference type="Proteomes" id="UP000639772">
    <property type="component" value="Chromosome 6"/>
</dbReference>
<dbReference type="AlphaFoldDB" id="A0A835R3Y9"/>
<sequence length="104" mass="11066">MARPSRHLPLPVFLLFTLPAYAIGGPLLTACAVDKFSSPSNAALMPLPDLAQSASVSPSHSPVNESGGCGYSNSAALRYESCHLRYSNQKFFGIVDRSLAVFAH</sequence>
<organism evidence="2 3">
    <name type="scientific">Vanilla planifolia</name>
    <name type="common">Vanilla</name>
    <dbReference type="NCBI Taxonomy" id="51239"/>
    <lineage>
        <taxon>Eukaryota</taxon>
        <taxon>Viridiplantae</taxon>
        <taxon>Streptophyta</taxon>
        <taxon>Embryophyta</taxon>
        <taxon>Tracheophyta</taxon>
        <taxon>Spermatophyta</taxon>
        <taxon>Magnoliopsida</taxon>
        <taxon>Liliopsida</taxon>
        <taxon>Asparagales</taxon>
        <taxon>Orchidaceae</taxon>
        <taxon>Vanilloideae</taxon>
        <taxon>Vanilleae</taxon>
        <taxon>Vanilla</taxon>
    </lineage>
</organism>
<evidence type="ECO:0000313" key="3">
    <source>
        <dbReference type="Proteomes" id="UP000639772"/>
    </source>
</evidence>
<evidence type="ECO:0000256" key="1">
    <source>
        <dbReference type="SAM" id="SignalP"/>
    </source>
</evidence>
<feature type="chain" id="PRO_5032602914" evidence="1">
    <location>
        <begin position="25"/>
        <end position="104"/>
    </location>
</feature>
<dbReference type="PROSITE" id="PS51257">
    <property type="entry name" value="PROKAR_LIPOPROTEIN"/>
    <property type="match status" value="1"/>
</dbReference>
<accession>A0A835R3Y9</accession>
<reference evidence="2 3" key="1">
    <citation type="journal article" date="2020" name="Nat. Food">
        <title>A phased Vanilla planifolia genome enables genetic improvement of flavour and production.</title>
        <authorList>
            <person name="Hasing T."/>
            <person name="Tang H."/>
            <person name="Brym M."/>
            <person name="Khazi F."/>
            <person name="Huang T."/>
            <person name="Chambers A.H."/>
        </authorList>
    </citation>
    <scope>NUCLEOTIDE SEQUENCE [LARGE SCALE GENOMIC DNA]</scope>
    <source>
        <tissue evidence="2">Leaf</tissue>
    </source>
</reference>
<comment type="caution">
    <text evidence="2">The sequence shown here is derived from an EMBL/GenBank/DDBJ whole genome shotgun (WGS) entry which is preliminary data.</text>
</comment>
<gene>
    <name evidence="2" type="ORF">HPP92_013666</name>
</gene>
<protein>
    <submittedName>
        <fullName evidence="2">Uncharacterized protein</fullName>
    </submittedName>
</protein>